<dbReference type="Pfam" id="PF03872">
    <property type="entry name" value="RseA_N"/>
    <property type="match status" value="1"/>
</dbReference>
<dbReference type="GO" id="GO:0016989">
    <property type="term" value="F:sigma factor antagonist activity"/>
    <property type="evidence" value="ECO:0007669"/>
    <property type="project" value="InterPro"/>
</dbReference>
<dbReference type="EMBL" id="LVHG01000092">
    <property type="protein sequence ID" value="OAK57658.1"/>
    <property type="molecule type" value="Genomic_DNA"/>
</dbReference>
<feature type="region of interest" description="Disordered" evidence="1">
    <location>
        <begin position="202"/>
        <end position="225"/>
    </location>
</feature>
<evidence type="ECO:0000313" key="4">
    <source>
        <dbReference type="Proteomes" id="UP000077852"/>
    </source>
</evidence>
<evidence type="ECO:0000256" key="1">
    <source>
        <dbReference type="SAM" id="MobiDB-lite"/>
    </source>
</evidence>
<comment type="caution">
    <text evidence="3">The sequence shown here is derived from an EMBL/GenBank/DDBJ whole genome shotgun (WGS) entry which is preliminary data.</text>
</comment>
<evidence type="ECO:0000259" key="2">
    <source>
        <dbReference type="Pfam" id="PF03872"/>
    </source>
</evidence>
<accession>A0AA91DHY7</accession>
<dbReference type="RefSeq" id="WP_081271199.1">
    <property type="nucleotide sequence ID" value="NZ_LVHG01000092.1"/>
</dbReference>
<protein>
    <submittedName>
        <fullName evidence="3">Anti-sigma factor</fullName>
    </submittedName>
</protein>
<dbReference type="PANTHER" id="PTHR38104:SF1">
    <property type="entry name" value="ANTI-SIGMA-E FACTOR RSEA"/>
    <property type="match status" value="1"/>
</dbReference>
<sequence>MNQTMTVREQVSALADGHLQGESFAQAIEAICADSESRATWQAYHVVGDVLRSGSHSPCSDSSAFLARFQQRLAAEPVVLAPAAAPVAAPVALPLQRRAEAANEPVFRWKLVAGAASLMAVAAIGWTLVGNGAAIPQPGAQLASIQQQQQPAVNSVLAAAALNGPQQPAGGTLTPTRVIVGNGAPQVMLRDPRLDQLLEAHQQAGGASQMPSGFLRNATFEGPTR</sequence>
<proteinExistence type="predicted"/>
<organism evidence="3 4">
    <name type="scientific">Variovorax paradoxus</name>
    <dbReference type="NCBI Taxonomy" id="34073"/>
    <lineage>
        <taxon>Bacteria</taxon>
        <taxon>Pseudomonadati</taxon>
        <taxon>Pseudomonadota</taxon>
        <taxon>Betaproteobacteria</taxon>
        <taxon>Burkholderiales</taxon>
        <taxon>Comamonadaceae</taxon>
        <taxon>Variovorax</taxon>
    </lineage>
</organism>
<dbReference type="InterPro" id="IPR036147">
    <property type="entry name" value="Anti-sigma_E_RseA_N_sf"/>
</dbReference>
<evidence type="ECO:0000313" key="3">
    <source>
        <dbReference type="EMBL" id="OAK57658.1"/>
    </source>
</evidence>
<dbReference type="CDD" id="cd16328">
    <property type="entry name" value="RseA_N"/>
    <property type="match status" value="1"/>
</dbReference>
<reference evidence="3 4" key="1">
    <citation type="submission" date="2016-03" db="EMBL/GenBank/DDBJ databases">
        <title>Genome sequence of Variovorax paradoxus KB5.</title>
        <authorList>
            <person name="Jeong H."/>
            <person name="Hong C.E."/>
            <person name="Jo S.H."/>
            <person name="Park J.M."/>
        </authorList>
    </citation>
    <scope>NUCLEOTIDE SEQUENCE [LARGE SCALE GENOMIC DNA]</scope>
    <source>
        <strain evidence="3 4">KB5</strain>
    </source>
</reference>
<dbReference type="Gene3D" id="1.10.10.880">
    <property type="entry name" value="Anti sigma-E protein RseA, N-terminal domain"/>
    <property type="match status" value="1"/>
</dbReference>
<name>A0AA91DHY7_VARPD</name>
<dbReference type="AlphaFoldDB" id="A0AA91DHY7"/>
<feature type="domain" description="Anti sigma-E protein RseA N-terminal" evidence="2">
    <location>
        <begin position="5"/>
        <end position="90"/>
    </location>
</feature>
<gene>
    <name evidence="3" type="ORF">A3K87_30285</name>
</gene>
<dbReference type="Proteomes" id="UP000077852">
    <property type="component" value="Unassembled WGS sequence"/>
</dbReference>
<dbReference type="InterPro" id="IPR005572">
    <property type="entry name" value="Anti-sigma_E_RseA_N"/>
</dbReference>
<dbReference type="SUPFAM" id="SSF89069">
    <property type="entry name" value="N-terminal, cytoplasmic domain of anti-sigmaE factor RseA"/>
    <property type="match status" value="1"/>
</dbReference>
<dbReference type="InterPro" id="IPR052383">
    <property type="entry name" value="Anti-sigma-E_RseA-like"/>
</dbReference>
<dbReference type="PANTHER" id="PTHR38104">
    <property type="match status" value="1"/>
</dbReference>